<dbReference type="InterPro" id="IPR036458">
    <property type="entry name" value="Na:dicarbo_symporter_sf"/>
</dbReference>
<keyword evidence="11" id="KW-1185">Reference proteome</keyword>
<evidence type="ECO:0000256" key="1">
    <source>
        <dbReference type="ARBA" id="ARBA00004141"/>
    </source>
</evidence>
<feature type="transmembrane region" description="Helical" evidence="9">
    <location>
        <begin position="120"/>
        <end position="142"/>
    </location>
</feature>
<evidence type="ECO:0000256" key="2">
    <source>
        <dbReference type="ARBA" id="ARBA00006148"/>
    </source>
</evidence>
<keyword evidence="5 9" id="KW-0769">Symport</keyword>
<evidence type="ECO:0000256" key="8">
    <source>
        <dbReference type="ARBA" id="ARBA00023180"/>
    </source>
</evidence>
<dbReference type="Proteomes" id="UP001497382">
    <property type="component" value="Unassembled WGS sequence"/>
</dbReference>
<feature type="transmembrane region" description="Helical" evidence="9">
    <location>
        <begin position="279"/>
        <end position="302"/>
    </location>
</feature>
<dbReference type="InterPro" id="IPR050746">
    <property type="entry name" value="DAACS"/>
</dbReference>
<evidence type="ECO:0000256" key="3">
    <source>
        <dbReference type="ARBA" id="ARBA00022448"/>
    </source>
</evidence>
<keyword evidence="3 9" id="KW-0813">Transport</keyword>
<dbReference type="InterPro" id="IPR018107">
    <property type="entry name" value="Na-dicarboxylate_symporter_CS"/>
</dbReference>
<evidence type="ECO:0000256" key="4">
    <source>
        <dbReference type="ARBA" id="ARBA00022692"/>
    </source>
</evidence>
<dbReference type="InterPro" id="IPR001991">
    <property type="entry name" value="Na-dicarboxylate_symporter"/>
</dbReference>
<proteinExistence type="inferred from homology"/>
<dbReference type="PANTHER" id="PTHR11958">
    <property type="entry name" value="SODIUM/DICARBOXYLATE SYMPORTER-RELATED"/>
    <property type="match status" value="1"/>
</dbReference>
<keyword evidence="6 9" id="KW-1133">Transmembrane helix</keyword>
<dbReference type="GO" id="GO:0015501">
    <property type="term" value="F:glutamate:sodium symporter activity"/>
    <property type="evidence" value="ECO:0007669"/>
    <property type="project" value="TreeGrafter"/>
</dbReference>
<dbReference type="PROSITE" id="PS00713">
    <property type="entry name" value="NA_DICARBOXYL_SYMP_1"/>
    <property type="match status" value="1"/>
</dbReference>
<feature type="transmembrane region" description="Helical" evidence="9">
    <location>
        <begin position="46"/>
        <end position="68"/>
    </location>
</feature>
<organism evidence="10 11">
    <name type="scientific">Larinioides sclopetarius</name>
    <dbReference type="NCBI Taxonomy" id="280406"/>
    <lineage>
        <taxon>Eukaryota</taxon>
        <taxon>Metazoa</taxon>
        <taxon>Ecdysozoa</taxon>
        <taxon>Arthropoda</taxon>
        <taxon>Chelicerata</taxon>
        <taxon>Arachnida</taxon>
        <taxon>Araneae</taxon>
        <taxon>Araneomorphae</taxon>
        <taxon>Entelegynae</taxon>
        <taxon>Araneoidea</taxon>
        <taxon>Araneidae</taxon>
        <taxon>Larinioides</taxon>
    </lineage>
</organism>
<reference evidence="10 11" key="1">
    <citation type="submission" date="2024-04" db="EMBL/GenBank/DDBJ databases">
        <authorList>
            <person name="Rising A."/>
            <person name="Reimegard J."/>
            <person name="Sonavane S."/>
            <person name="Akerstrom W."/>
            <person name="Nylinder S."/>
            <person name="Hedman E."/>
            <person name="Kallberg Y."/>
        </authorList>
    </citation>
    <scope>NUCLEOTIDE SEQUENCE [LARGE SCALE GENOMIC DNA]</scope>
</reference>
<name>A0AAV2A563_9ARAC</name>
<feature type="transmembrane region" description="Helical" evidence="9">
    <location>
        <begin position="239"/>
        <end position="258"/>
    </location>
</feature>
<comment type="similarity">
    <text evidence="2 9">Belongs to the dicarboxylate/amino acid:cation symporter (DAACS) (TC 2.A.23) family.</text>
</comment>
<sequence>MAVSMDPLPPDTNVRTPMIPDSTIIRIPSDSNKCKNAVSRWMKKNLLLVLTVLAVLVGIALGFFARMFSYTTETVTVVAFPGELLMRMLKMLILPLIISSMISGLAQLDAKACGKMGSWALLYYISTTIFAAVLGILLVLAIQPGDPTIKEMSDYRGDSRHVSTLDAFLDLIRNMFPENLLTACFQQVETVFRKISKNVTVAPMEYVDGEVTIANDSQTITYFDTKQVYKDGTNVLGNFYFAGLIVFCIAFGIIGGQLGEFGAPMVRFFVILNEIIMRIVIIIMWYSPFGIMSLIVGKIMAINDLAKTAEQLGLYMLTVVAGLAIHACVTLPFLYFAVTHKNPFSFFKGMLQAWVTALGTASSAATLPVTFRCLEENNGIDKRVTRFVLPVGATVNMDGTALYEAVAAIFIAQMNGIDLTAGQVISVSLTATAASIGAASVPSAGLVTMLLVLTSVGLPTEDISMIVAVDWLLDRVRTSINVLGDAFGAGIIHHLCRGELESTNVNRINIEIRDCYADSRRRSSLSSAQYSFRNIAKQKKQAGFVRAPGTAVDDDSNNETQM</sequence>
<evidence type="ECO:0000256" key="6">
    <source>
        <dbReference type="ARBA" id="ARBA00022989"/>
    </source>
</evidence>
<gene>
    <name evidence="10" type="ORF">LARSCL_LOCUS10189</name>
</gene>
<dbReference type="SUPFAM" id="SSF118215">
    <property type="entry name" value="Proton glutamate symport protein"/>
    <property type="match status" value="1"/>
</dbReference>
<keyword evidence="8" id="KW-0325">Glycoprotein</keyword>
<evidence type="ECO:0000313" key="10">
    <source>
        <dbReference type="EMBL" id="CAL1279166.1"/>
    </source>
</evidence>
<dbReference type="AlphaFoldDB" id="A0AAV2A563"/>
<dbReference type="PANTHER" id="PTHR11958:SF99">
    <property type="entry name" value="SODIUM-DEPENDENT EXCITATORY AMINO ACID TRANSPORTER GLT-6-RELATED"/>
    <property type="match status" value="1"/>
</dbReference>
<evidence type="ECO:0000256" key="7">
    <source>
        <dbReference type="ARBA" id="ARBA00023136"/>
    </source>
</evidence>
<evidence type="ECO:0000256" key="5">
    <source>
        <dbReference type="ARBA" id="ARBA00022847"/>
    </source>
</evidence>
<dbReference type="GO" id="GO:0015175">
    <property type="term" value="F:neutral L-amino acid transmembrane transporter activity"/>
    <property type="evidence" value="ECO:0007669"/>
    <property type="project" value="TreeGrafter"/>
</dbReference>
<evidence type="ECO:0000256" key="9">
    <source>
        <dbReference type="RuleBase" id="RU361216"/>
    </source>
</evidence>
<dbReference type="GO" id="GO:0005313">
    <property type="term" value="F:L-glutamate transmembrane transporter activity"/>
    <property type="evidence" value="ECO:0007669"/>
    <property type="project" value="TreeGrafter"/>
</dbReference>
<protein>
    <recommendedName>
        <fullName evidence="9">Amino acid transporter</fullName>
    </recommendedName>
</protein>
<keyword evidence="7 9" id="KW-0472">Membrane</keyword>
<dbReference type="Pfam" id="PF00375">
    <property type="entry name" value="SDF"/>
    <property type="match status" value="1"/>
</dbReference>
<keyword evidence="4 9" id="KW-0812">Transmembrane</keyword>
<comment type="caution">
    <text evidence="10">The sequence shown here is derived from an EMBL/GenBank/DDBJ whole genome shotgun (WGS) entry which is preliminary data.</text>
</comment>
<feature type="transmembrane region" description="Helical" evidence="9">
    <location>
        <begin position="88"/>
        <end position="108"/>
    </location>
</feature>
<dbReference type="GO" id="GO:0005886">
    <property type="term" value="C:plasma membrane"/>
    <property type="evidence" value="ECO:0007669"/>
    <property type="project" value="TreeGrafter"/>
</dbReference>
<comment type="subcellular location">
    <subcellularLocation>
        <location evidence="1 9">Membrane</location>
        <topology evidence="1 9">Multi-pass membrane protein</topology>
    </subcellularLocation>
</comment>
<accession>A0AAV2A563</accession>
<dbReference type="PRINTS" id="PR00173">
    <property type="entry name" value="EDTRNSPORT"/>
</dbReference>
<evidence type="ECO:0000313" key="11">
    <source>
        <dbReference type="Proteomes" id="UP001497382"/>
    </source>
</evidence>
<dbReference type="Gene3D" id="1.10.3860.10">
    <property type="entry name" value="Sodium:dicarboxylate symporter"/>
    <property type="match status" value="1"/>
</dbReference>
<feature type="transmembrane region" description="Helical" evidence="9">
    <location>
        <begin position="314"/>
        <end position="338"/>
    </location>
</feature>
<dbReference type="PROSITE" id="PS00714">
    <property type="entry name" value="NA_DICARBOXYL_SYMP_2"/>
    <property type="match status" value="1"/>
</dbReference>
<dbReference type="EMBL" id="CAXIEN010000119">
    <property type="protein sequence ID" value="CAL1279166.1"/>
    <property type="molecule type" value="Genomic_DNA"/>
</dbReference>